<dbReference type="PROSITE" id="PS51257">
    <property type="entry name" value="PROKAR_LIPOPROTEIN"/>
    <property type="match status" value="1"/>
</dbReference>
<keyword evidence="1" id="KW-0732">Signal</keyword>
<reference evidence="6 7" key="1">
    <citation type="submission" date="2020-08" db="EMBL/GenBank/DDBJ databases">
        <title>Bridging the membrane lipid divide: bacteria of the FCB group superphylum have the potential to synthesize archaeal ether lipids.</title>
        <authorList>
            <person name="Villanueva L."/>
            <person name="Von Meijenfeldt F.A.B."/>
            <person name="Westbye A.B."/>
            <person name="Yadav S."/>
            <person name="Hopmans E.C."/>
            <person name="Dutilh B.E."/>
            <person name="Sinninghe Damste J.S."/>
        </authorList>
    </citation>
    <scope>NUCLEOTIDE SEQUENCE [LARGE SCALE GENOMIC DNA]</scope>
    <source>
        <strain evidence="6">NIOZ-UU27</strain>
    </source>
</reference>
<name>A0A8J6MZ70_9DELT</name>
<evidence type="ECO:0000256" key="3">
    <source>
        <dbReference type="ARBA" id="ARBA00023237"/>
    </source>
</evidence>
<feature type="transmembrane region" description="Helical" evidence="4">
    <location>
        <begin position="12"/>
        <end position="31"/>
    </location>
</feature>
<evidence type="ECO:0000256" key="2">
    <source>
        <dbReference type="ARBA" id="ARBA00023136"/>
    </source>
</evidence>
<protein>
    <submittedName>
        <fullName evidence="6">Outer membrane protein assembly factor BamD</fullName>
    </submittedName>
</protein>
<dbReference type="EMBL" id="JACNJD010000178">
    <property type="protein sequence ID" value="MBC8176981.1"/>
    <property type="molecule type" value="Genomic_DNA"/>
</dbReference>
<keyword evidence="4" id="KW-1133">Transmembrane helix</keyword>
<dbReference type="AlphaFoldDB" id="A0A8J6MZ70"/>
<dbReference type="Proteomes" id="UP000650524">
    <property type="component" value="Unassembled WGS sequence"/>
</dbReference>
<evidence type="ECO:0000313" key="6">
    <source>
        <dbReference type="EMBL" id="MBC8176981.1"/>
    </source>
</evidence>
<evidence type="ECO:0000256" key="1">
    <source>
        <dbReference type="ARBA" id="ARBA00022729"/>
    </source>
</evidence>
<organism evidence="6 7">
    <name type="scientific">Candidatus Desulfacyla euxinica</name>
    <dbReference type="NCBI Taxonomy" id="2841693"/>
    <lineage>
        <taxon>Bacteria</taxon>
        <taxon>Deltaproteobacteria</taxon>
        <taxon>Candidatus Desulfacyla</taxon>
    </lineage>
</organism>
<sequence>MPPKLSRFIQWFLTGICILFLFGGCALWNNLFGEEESTPAELMSEAMEDFNDGKFETATEIFQKIKDRYPYSKFAIKAEIKMADALYERDLFDEAYDEYTEFEKLHPKNPSIPYVLFQKGMCHFSRVKSFDRTQSFTHKAREEFERLIKRYRRSPFAERARRKVRECYIRLAEHEVYVGNFYFKMEKYGPAMHRYLYLIEHYPDVGQYYEALEKIKICKEKLAEQKEEDGTSWWGRLKSSVFD</sequence>
<dbReference type="SUPFAM" id="SSF48452">
    <property type="entry name" value="TPR-like"/>
    <property type="match status" value="1"/>
</dbReference>
<evidence type="ECO:0000259" key="5">
    <source>
        <dbReference type="Pfam" id="PF13525"/>
    </source>
</evidence>
<dbReference type="Pfam" id="PF13525">
    <property type="entry name" value="YfiO"/>
    <property type="match status" value="1"/>
</dbReference>
<dbReference type="Gene3D" id="1.25.40.10">
    <property type="entry name" value="Tetratricopeptide repeat domain"/>
    <property type="match status" value="1"/>
</dbReference>
<keyword evidence="3" id="KW-0998">Cell outer membrane</keyword>
<keyword evidence="4" id="KW-0812">Transmembrane</keyword>
<dbReference type="InterPro" id="IPR011990">
    <property type="entry name" value="TPR-like_helical_dom_sf"/>
</dbReference>
<dbReference type="InterPro" id="IPR017689">
    <property type="entry name" value="BamD"/>
</dbReference>
<feature type="domain" description="Outer membrane lipoprotein BamD-like" evidence="5">
    <location>
        <begin position="37"/>
        <end position="228"/>
    </location>
</feature>
<accession>A0A8J6MZ70</accession>
<comment type="caution">
    <text evidence="6">The sequence shown here is derived from an EMBL/GenBank/DDBJ whole genome shotgun (WGS) entry which is preliminary data.</text>
</comment>
<dbReference type="HAMAP" id="MF_00922">
    <property type="entry name" value="OM_assembly_BamD"/>
    <property type="match status" value="1"/>
</dbReference>
<evidence type="ECO:0000313" key="7">
    <source>
        <dbReference type="Proteomes" id="UP000650524"/>
    </source>
</evidence>
<dbReference type="InterPro" id="IPR039565">
    <property type="entry name" value="BamD-like"/>
</dbReference>
<gene>
    <name evidence="6" type="ORF">H8E19_06205</name>
</gene>
<evidence type="ECO:0000256" key="4">
    <source>
        <dbReference type="SAM" id="Phobius"/>
    </source>
</evidence>
<dbReference type="NCBIfam" id="TIGR03302">
    <property type="entry name" value="OM_YfiO"/>
    <property type="match status" value="1"/>
</dbReference>
<proteinExistence type="inferred from homology"/>
<keyword evidence="2 4" id="KW-0472">Membrane</keyword>